<keyword evidence="3" id="KW-0547">Nucleotide-binding</keyword>
<dbReference type="HOGENOM" id="CLU_000288_63_16_1"/>
<evidence type="ECO:0000313" key="8">
    <source>
        <dbReference type="Proteomes" id="UP000008370"/>
    </source>
</evidence>
<keyword evidence="5" id="KW-0067">ATP-binding</keyword>
<keyword evidence="8" id="KW-1185">Reference proteome</keyword>
<dbReference type="Gene3D" id="3.30.200.20">
    <property type="entry name" value="Phosphorylase Kinase, domain 1"/>
    <property type="match status" value="1"/>
</dbReference>
<proteinExistence type="predicted"/>
<evidence type="ECO:0000256" key="2">
    <source>
        <dbReference type="ARBA" id="ARBA00022679"/>
    </source>
</evidence>
<keyword evidence="4" id="KW-0418">Kinase</keyword>
<dbReference type="PROSITE" id="PS50011">
    <property type="entry name" value="PROTEIN_KINASE_DOM"/>
    <property type="match status" value="1"/>
</dbReference>
<dbReference type="InterPro" id="IPR011009">
    <property type="entry name" value="Kinase-like_dom_sf"/>
</dbReference>
<dbReference type="EMBL" id="JH930468">
    <property type="protein sequence ID" value="EKM60580.1"/>
    <property type="molecule type" value="Genomic_DNA"/>
</dbReference>
<dbReference type="STRING" id="650164.K5WMA7"/>
<dbReference type="AlphaFoldDB" id="K5WMA7"/>
<name>K5WMA7_PHACS</name>
<reference evidence="7 8" key="1">
    <citation type="journal article" date="2012" name="BMC Genomics">
        <title>Comparative genomics of the white-rot fungi, Phanerochaete carnosa and P. chrysosporium, to elucidate the genetic basis of the distinct wood types they colonize.</title>
        <authorList>
            <person name="Suzuki H."/>
            <person name="MacDonald J."/>
            <person name="Syed K."/>
            <person name="Salamov A."/>
            <person name="Hori C."/>
            <person name="Aerts A."/>
            <person name="Henrissat B."/>
            <person name="Wiebenga A."/>
            <person name="vanKuyk P.A."/>
            <person name="Barry K."/>
            <person name="Lindquist E."/>
            <person name="LaButti K."/>
            <person name="Lapidus A."/>
            <person name="Lucas S."/>
            <person name="Coutinho P."/>
            <person name="Gong Y."/>
            <person name="Samejima M."/>
            <person name="Mahadevan R."/>
            <person name="Abou-Zaid M."/>
            <person name="de Vries R.P."/>
            <person name="Igarashi K."/>
            <person name="Yadav J.S."/>
            <person name="Grigoriev I.V."/>
            <person name="Master E.R."/>
        </authorList>
    </citation>
    <scope>NUCLEOTIDE SEQUENCE [LARGE SCALE GENOMIC DNA]</scope>
    <source>
        <strain evidence="7 8">HHB-10118-sp</strain>
    </source>
</reference>
<dbReference type="PANTHER" id="PTHR24351">
    <property type="entry name" value="RIBOSOMAL PROTEIN S6 KINASE"/>
    <property type="match status" value="1"/>
</dbReference>
<dbReference type="Pfam" id="PF00069">
    <property type="entry name" value="Pkinase"/>
    <property type="match status" value="1"/>
</dbReference>
<keyword evidence="2" id="KW-0808">Transferase</keyword>
<protein>
    <recommendedName>
        <fullName evidence="6">Protein kinase domain-containing protein</fullName>
    </recommendedName>
</protein>
<dbReference type="SMART" id="SM00220">
    <property type="entry name" value="S_TKc"/>
    <property type="match status" value="1"/>
</dbReference>
<dbReference type="SUPFAM" id="SSF56112">
    <property type="entry name" value="Protein kinase-like (PK-like)"/>
    <property type="match status" value="1"/>
</dbReference>
<evidence type="ECO:0000259" key="6">
    <source>
        <dbReference type="PROSITE" id="PS50011"/>
    </source>
</evidence>
<dbReference type="InterPro" id="IPR000719">
    <property type="entry name" value="Prot_kinase_dom"/>
</dbReference>
<feature type="domain" description="Protein kinase" evidence="6">
    <location>
        <begin position="1"/>
        <end position="208"/>
    </location>
</feature>
<accession>K5WMA7</accession>
<dbReference type="RefSeq" id="XP_007390031.1">
    <property type="nucleotide sequence ID" value="XM_007389969.1"/>
</dbReference>
<dbReference type="GO" id="GO:0004674">
    <property type="term" value="F:protein serine/threonine kinase activity"/>
    <property type="evidence" value="ECO:0007669"/>
    <property type="project" value="UniProtKB-KW"/>
</dbReference>
<evidence type="ECO:0000256" key="3">
    <source>
        <dbReference type="ARBA" id="ARBA00022741"/>
    </source>
</evidence>
<sequence>NVALFKHIPSSSLYAIKTFTKSCISYDTPTLEHAMKEQMILRLLTQMETPFVLKLRWSFQDMESMRLVTDFCPGGDLRARISSSGPLTSSLAWLYAAELVEAMSSLHSSGICHRLILPEHVLIGADGHIVLTGFSRASIATFNSPRTEIRIAMEDKEHLIRAVDVWSAPEVVLGWSHDFAVDCWGFGAILSFMLAGEVSTGSYQQCRQ</sequence>
<dbReference type="InParanoid" id="K5WMA7"/>
<dbReference type="OrthoDB" id="347657at2759"/>
<keyword evidence="1" id="KW-0723">Serine/threonine-protein kinase</keyword>
<evidence type="ECO:0000256" key="5">
    <source>
        <dbReference type="ARBA" id="ARBA00022840"/>
    </source>
</evidence>
<organism evidence="7 8">
    <name type="scientific">Phanerochaete carnosa (strain HHB-10118-sp)</name>
    <name type="common">White-rot fungus</name>
    <name type="synonym">Peniophora carnosa</name>
    <dbReference type="NCBI Taxonomy" id="650164"/>
    <lineage>
        <taxon>Eukaryota</taxon>
        <taxon>Fungi</taxon>
        <taxon>Dikarya</taxon>
        <taxon>Basidiomycota</taxon>
        <taxon>Agaricomycotina</taxon>
        <taxon>Agaricomycetes</taxon>
        <taxon>Polyporales</taxon>
        <taxon>Phanerochaetaceae</taxon>
        <taxon>Phanerochaete</taxon>
    </lineage>
</organism>
<evidence type="ECO:0000256" key="4">
    <source>
        <dbReference type="ARBA" id="ARBA00022777"/>
    </source>
</evidence>
<evidence type="ECO:0000313" key="7">
    <source>
        <dbReference type="EMBL" id="EKM60580.1"/>
    </source>
</evidence>
<feature type="non-terminal residue" evidence="7">
    <location>
        <position position="208"/>
    </location>
</feature>
<gene>
    <name evidence="7" type="ORF">PHACADRAFT_83533</name>
</gene>
<dbReference type="Proteomes" id="UP000008370">
    <property type="component" value="Unassembled WGS sequence"/>
</dbReference>
<dbReference type="KEGG" id="pco:PHACADRAFT_83533"/>
<dbReference type="Gene3D" id="1.10.510.10">
    <property type="entry name" value="Transferase(Phosphotransferase) domain 1"/>
    <property type="match status" value="1"/>
</dbReference>
<evidence type="ECO:0000256" key="1">
    <source>
        <dbReference type="ARBA" id="ARBA00022527"/>
    </source>
</evidence>
<dbReference type="GO" id="GO:0005524">
    <property type="term" value="F:ATP binding"/>
    <property type="evidence" value="ECO:0007669"/>
    <property type="project" value="UniProtKB-KW"/>
</dbReference>
<dbReference type="GeneID" id="18920405"/>